<dbReference type="InterPro" id="IPR008258">
    <property type="entry name" value="Transglycosylase_SLT_dom_1"/>
</dbReference>
<dbReference type="Pfam" id="PF01464">
    <property type="entry name" value="SLT"/>
    <property type="match status" value="1"/>
</dbReference>
<dbReference type="PROSITE" id="PS51257">
    <property type="entry name" value="PROKAR_LIPOPROTEIN"/>
    <property type="match status" value="1"/>
</dbReference>
<sequence length="180" mass="19641">MTRQAEERDLRTTTGISGWRSGRRALIPVILLCACFAAHASGTPYKPVRTSSATPIDVPCAEEAAAFHGVSAMLLRAIIYHESRGNPAAIGRNANGSIDVGLGQMNSIHFPELARHGIAPGHLLNGCVNAYVAAWHLSKQMRTYGNTWLAVGNYHSKTPTFRDRYASEIYAVLQRWQAVP</sequence>
<organism evidence="2 3">
    <name type="scientific">Variovorax ginsengisoli</name>
    <dbReference type="NCBI Taxonomy" id="363844"/>
    <lineage>
        <taxon>Bacteria</taxon>
        <taxon>Pseudomonadati</taxon>
        <taxon>Pseudomonadota</taxon>
        <taxon>Betaproteobacteria</taxon>
        <taxon>Burkholderiales</taxon>
        <taxon>Comamonadaceae</taxon>
        <taxon>Variovorax</taxon>
    </lineage>
</organism>
<dbReference type="RefSeq" id="WP_307692141.1">
    <property type="nucleotide sequence ID" value="NZ_JAUSRO010000018.1"/>
</dbReference>
<keyword evidence="3" id="KW-1185">Reference proteome</keyword>
<gene>
    <name evidence="2" type="ORF">J2W36_004671</name>
</gene>
<evidence type="ECO:0000313" key="2">
    <source>
        <dbReference type="EMBL" id="MDP9902394.1"/>
    </source>
</evidence>
<evidence type="ECO:0000259" key="1">
    <source>
        <dbReference type="Pfam" id="PF01464"/>
    </source>
</evidence>
<reference evidence="2 3" key="1">
    <citation type="submission" date="2023-07" db="EMBL/GenBank/DDBJ databases">
        <title>Sorghum-associated microbial communities from plants grown in Nebraska, USA.</title>
        <authorList>
            <person name="Schachtman D."/>
        </authorList>
    </citation>
    <scope>NUCLEOTIDE SEQUENCE [LARGE SCALE GENOMIC DNA]</scope>
    <source>
        <strain evidence="2 3">DS1607</strain>
    </source>
</reference>
<proteinExistence type="predicted"/>
<accession>A0ABT9SDG0</accession>
<feature type="domain" description="Transglycosylase SLT" evidence="1">
    <location>
        <begin position="60"/>
        <end position="156"/>
    </location>
</feature>
<dbReference type="Proteomes" id="UP001226867">
    <property type="component" value="Unassembled WGS sequence"/>
</dbReference>
<comment type="caution">
    <text evidence="2">The sequence shown here is derived from an EMBL/GenBank/DDBJ whole genome shotgun (WGS) entry which is preliminary data.</text>
</comment>
<dbReference type="Gene3D" id="1.10.530.10">
    <property type="match status" value="1"/>
</dbReference>
<name>A0ABT9SDG0_9BURK</name>
<dbReference type="SUPFAM" id="SSF53955">
    <property type="entry name" value="Lysozyme-like"/>
    <property type="match status" value="1"/>
</dbReference>
<protein>
    <submittedName>
        <fullName evidence="2">Soluble lytic murein transglycosylase-like protein</fullName>
    </submittedName>
</protein>
<dbReference type="CDD" id="cd13400">
    <property type="entry name" value="LT_IagB-like"/>
    <property type="match status" value="1"/>
</dbReference>
<dbReference type="EMBL" id="JAUSRO010000018">
    <property type="protein sequence ID" value="MDP9902394.1"/>
    <property type="molecule type" value="Genomic_DNA"/>
</dbReference>
<evidence type="ECO:0000313" key="3">
    <source>
        <dbReference type="Proteomes" id="UP001226867"/>
    </source>
</evidence>
<dbReference type="InterPro" id="IPR023346">
    <property type="entry name" value="Lysozyme-like_dom_sf"/>
</dbReference>